<feature type="domain" description="C3H1-type" evidence="6">
    <location>
        <begin position="472"/>
        <end position="499"/>
    </location>
</feature>
<dbReference type="AlphaFoldDB" id="A0A5N6KTQ0"/>
<evidence type="ECO:0000256" key="5">
    <source>
        <dbReference type="SAM" id="MobiDB-lite"/>
    </source>
</evidence>
<keyword evidence="3 4" id="KW-0862">Zinc</keyword>
<dbReference type="Proteomes" id="UP000327013">
    <property type="component" value="Unassembled WGS sequence"/>
</dbReference>
<comment type="caution">
    <text evidence="7">The sequence shown here is derived from an EMBL/GenBank/DDBJ whole genome shotgun (WGS) entry which is preliminary data.</text>
</comment>
<protein>
    <recommendedName>
        <fullName evidence="6">C3H1-type domain-containing protein</fullName>
    </recommendedName>
</protein>
<organism evidence="7 8">
    <name type="scientific">Carpinus fangiana</name>
    <dbReference type="NCBI Taxonomy" id="176857"/>
    <lineage>
        <taxon>Eukaryota</taxon>
        <taxon>Viridiplantae</taxon>
        <taxon>Streptophyta</taxon>
        <taxon>Embryophyta</taxon>
        <taxon>Tracheophyta</taxon>
        <taxon>Spermatophyta</taxon>
        <taxon>Magnoliopsida</taxon>
        <taxon>eudicotyledons</taxon>
        <taxon>Gunneridae</taxon>
        <taxon>Pentapetalae</taxon>
        <taxon>rosids</taxon>
        <taxon>fabids</taxon>
        <taxon>Fagales</taxon>
        <taxon>Betulaceae</taxon>
        <taxon>Carpinus</taxon>
    </lineage>
</organism>
<dbReference type="Pfam" id="PF25542">
    <property type="entry name" value="zf-CCCH_12"/>
    <property type="match status" value="1"/>
</dbReference>
<dbReference type="PROSITE" id="PS50103">
    <property type="entry name" value="ZF_C3H1"/>
    <property type="match status" value="1"/>
</dbReference>
<dbReference type="InterPro" id="IPR057654">
    <property type="entry name" value="Znf-CCCH_tandem"/>
</dbReference>
<evidence type="ECO:0000256" key="4">
    <source>
        <dbReference type="PROSITE-ProRule" id="PRU00723"/>
    </source>
</evidence>
<dbReference type="PANTHER" id="PTHR37543:SF1">
    <property type="entry name" value="CCCH ZINC FINGER DNA BINDING PROTEIN (AFU_ORTHOLOGUE AFUA_5G12760)"/>
    <property type="match status" value="1"/>
</dbReference>
<dbReference type="SUPFAM" id="SSF90229">
    <property type="entry name" value="CCCH zinc finger"/>
    <property type="match status" value="1"/>
</dbReference>
<dbReference type="InterPro" id="IPR000571">
    <property type="entry name" value="Znf_CCCH"/>
</dbReference>
<sequence length="570" mass="63787">MESPSNYSPWNKPTSQPLSRTASAVNGLNTPPSRYVSPNPFNGSTSALRYNIRPGGVSGGTDFFEPGSTNPPGLGAPSRGTELSHEEIARRHRVFQSSQQTQNGFVLDLMQEIVRLRAESGTGRNVSDGVYDLLDQAVADKKDLADQLLRAQENQRLAEECLRRSRACVESDRESDRAAMVYAMLFDDNLVAKGESGGKEAAERLHSSVQQYLSEEISRVPKDCRIIARVYSNTKGLAETYYHAALVDTPSKFEDFSRAFTTQHTLFDWIDVGSGRDQKDVKIREMFKLHLTDPHCRHILLGCVNEAGIDLQSLYDQNLIRFNAFTVLEAVPARKSSGSVRYRTTKLNDLFRSQITTPWHAMKEPSRYPTPPVSLPGSEAPMSRTNSASDIQEDARRQSPPPPVPVITSSKYPTPLTWASTVKRSTSAFIEGEVKHSSISTPSSADDIPRNRKNQRIDPLIKHDKDEVERVKKMKLCNVHFLRGECPYGEQCTHVHRAKPTTTELKYLSLVARMAPCMHGSWCEDAKCIYGHICPAPEGRRGELCIFAGQCRFPEELHKIDRVPVKTKKI</sequence>
<accession>A0A5N6KTQ0</accession>
<evidence type="ECO:0000313" key="7">
    <source>
        <dbReference type="EMBL" id="KAB8343219.1"/>
    </source>
</evidence>
<dbReference type="InterPro" id="IPR036855">
    <property type="entry name" value="Znf_CCCH_sf"/>
</dbReference>
<keyword evidence="8" id="KW-1185">Reference proteome</keyword>
<reference evidence="7 8" key="1">
    <citation type="submission" date="2019-06" db="EMBL/GenBank/DDBJ databases">
        <title>A chromosomal-level reference genome of Carpinus fangiana (Coryloideae, Betulaceae).</title>
        <authorList>
            <person name="Yang X."/>
            <person name="Wang Z."/>
            <person name="Zhang L."/>
            <person name="Hao G."/>
            <person name="Liu J."/>
            <person name="Yang Y."/>
        </authorList>
    </citation>
    <scope>NUCLEOTIDE SEQUENCE [LARGE SCALE GENOMIC DNA]</scope>
    <source>
        <strain evidence="7">Cfa_2016G</strain>
        <tissue evidence="7">Leaf</tissue>
    </source>
</reference>
<feature type="zinc finger region" description="C3H1-type" evidence="4">
    <location>
        <begin position="472"/>
        <end position="499"/>
    </location>
</feature>
<evidence type="ECO:0000256" key="2">
    <source>
        <dbReference type="ARBA" id="ARBA00022771"/>
    </source>
</evidence>
<dbReference type="InterPro" id="IPR057683">
    <property type="entry name" value="DUF7923"/>
</dbReference>
<dbReference type="PANTHER" id="PTHR37543">
    <property type="entry name" value="CCCH ZINC FINGER DNA BINDING PROTEIN (AFU_ORTHOLOGUE AFUA_5G12760)"/>
    <property type="match status" value="1"/>
</dbReference>
<dbReference type="GO" id="GO:0008270">
    <property type="term" value="F:zinc ion binding"/>
    <property type="evidence" value="ECO:0007669"/>
    <property type="project" value="UniProtKB-KW"/>
</dbReference>
<evidence type="ECO:0000256" key="1">
    <source>
        <dbReference type="ARBA" id="ARBA00022723"/>
    </source>
</evidence>
<keyword evidence="1 4" id="KW-0479">Metal-binding</keyword>
<dbReference type="OrthoDB" id="3512845at2759"/>
<keyword evidence="2 4" id="KW-0863">Zinc-finger</keyword>
<evidence type="ECO:0000256" key="3">
    <source>
        <dbReference type="ARBA" id="ARBA00022833"/>
    </source>
</evidence>
<evidence type="ECO:0000259" key="6">
    <source>
        <dbReference type="PROSITE" id="PS50103"/>
    </source>
</evidence>
<proteinExistence type="predicted"/>
<gene>
    <name evidence="7" type="ORF">FH972_022809</name>
</gene>
<feature type="region of interest" description="Disordered" evidence="5">
    <location>
        <begin position="1"/>
        <end position="41"/>
    </location>
</feature>
<name>A0A5N6KTQ0_9ROSI</name>
<feature type="compositionally biased region" description="Polar residues" evidence="5">
    <location>
        <begin position="1"/>
        <end position="32"/>
    </location>
</feature>
<dbReference type="Pfam" id="PF25543">
    <property type="entry name" value="zf-CCCH_tandem"/>
    <property type="match status" value="1"/>
</dbReference>
<dbReference type="Pfam" id="PF25540">
    <property type="entry name" value="DUF7923"/>
    <property type="match status" value="1"/>
</dbReference>
<dbReference type="EMBL" id="VIBQ01000012">
    <property type="protein sequence ID" value="KAB8343219.1"/>
    <property type="molecule type" value="Genomic_DNA"/>
</dbReference>
<dbReference type="Gene3D" id="4.10.1000.10">
    <property type="entry name" value="Zinc finger, CCCH-type"/>
    <property type="match status" value="1"/>
</dbReference>
<feature type="region of interest" description="Disordered" evidence="5">
    <location>
        <begin position="362"/>
        <end position="409"/>
    </location>
</feature>
<evidence type="ECO:0000313" key="8">
    <source>
        <dbReference type="Proteomes" id="UP000327013"/>
    </source>
</evidence>